<evidence type="ECO:0000313" key="1">
    <source>
        <dbReference type="EMBL" id="KAK9157819.1"/>
    </source>
</evidence>
<evidence type="ECO:0000313" key="2">
    <source>
        <dbReference type="Proteomes" id="UP001419268"/>
    </source>
</evidence>
<name>A0AAP0KU07_9MAGN</name>
<dbReference type="AlphaFoldDB" id="A0AAP0KU07"/>
<reference evidence="1 2" key="1">
    <citation type="submission" date="2024-01" db="EMBL/GenBank/DDBJ databases">
        <title>Genome assemblies of Stephania.</title>
        <authorList>
            <person name="Yang L."/>
        </authorList>
    </citation>
    <scope>NUCLEOTIDE SEQUENCE [LARGE SCALE GENOMIC DNA]</scope>
    <source>
        <strain evidence="1">JXDWG</strain>
        <tissue evidence="1">Leaf</tissue>
    </source>
</reference>
<gene>
    <name evidence="1" type="ORF">Scep_004393</name>
</gene>
<accession>A0AAP0KU07</accession>
<protein>
    <submittedName>
        <fullName evidence="1">Uncharacterized protein</fullName>
    </submittedName>
</protein>
<organism evidence="1 2">
    <name type="scientific">Stephania cephalantha</name>
    <dbReference type="NCBI Taxonomy" id="152367"/>
    <lineage>
        <taxon>Eukaryota</taxon>
        <taxon>Viridiplantae</taxon>
        <taxon>Streptophyta</taxon>
        <taxon>Embryophyta</taxon>
        <taxon>Tracheophyta</taxon>
        <taxon>Spermatophyta</taxon>
        <taxon>Magnoliopsida</taxon>
        <taxon>Ranunculales</taxon>
        <taxon>Menispermaceae</taxon>
        <taxon>Menispermoideae</taxon>
        <taxon>Cissampelideae</taxon>
        <taxon>Stephania</taxon>
    </lineage>
</organism>
<proteinExistence type="predicted"/>
<sequence length="61" mass="7080">MIAKEWKASCRTNRRLSGRENRPSTQILLNKIKMSNLYQQTASQQGRLRNVHSHAFRVLGV</sequence>
<comment type="caution">
    <text evidence="1">The sequence shown here is derived from an EMBL/GenBank/DDBJ whole genome shotgun (WGS) entry which is preliminary data.</text>
</comment>
<dbReference type="EMBL" id="JBBNAG010000002">
    <property type="protein sequence ID" value="KAK9157819.1"/>
    <property type="molecule type" value="Genomic_DNA"/>
</dbReference>
<keyword evidence="2" id="KW-1185">Reference proteome</keyword>
<dbReference type="Proteomes" id="UP001419268">
    <property type="component" value="Unassembled WGS sequence"/>
</dbReference>